<evidence type="ECO:0000256" key="5">
    <source>
        <dbReference type="ARBA" id="ARBA00012406"/>
    </source>
</evidence>
<keyword evidence="15 26" id="KW-0547">Nucleotide-binding</keyword>
<dbReference type="GO" id="GO:0019901">
    <property type="term" value="F:protein kinase binding"/>
    <property type="evidence" value="ECO:0007669"/>
    <property type="project" value="UniProtKB-ARBA"/>
</dbReference>
<comment type="cofactor">
    <cofactor evidence="1">
        <name>Mg(2+)</name>
        <dbReference type="ChEBI" id="CHEBI:18420"/>
    </cofactor>
</comment>
<comment type="catalytic activity">
    <reaction evidence="24">
        <text>L-threonyl-[protein] + ATP = O-phospho-L-threonyl-[protein] + ADP + H(+)</text>
        <dbReference type="Rhea" id="RHEA:46608"/>
        <dbReference type="Rhea" id="RHEA-COMP:11060"/>
        <dbReference type="Rhea" id="RHEA-COMP:11605"/>
        <dbReference type="ChEBI" id="CHEBI:15378"/>
        <dbReference type="ChEBI" id="CHEBI:30013"/>
        <dbReference type="ChEBI" id="CHEBI:30616"/>
        <dbReference type="ChEBI" id="CHEBI:61977"/>
        <dbReference type="ChEBI" id="CHEBI:456216"/>
        <dbReference type="EC" id="2.7.11.25"/>
    </reaction>
</comment>
<evidence type="ECO:0000256" key="13">
    <source>
        <dbReference type="ARBA" id="ARBA00022703"/>
    </source>
</evidence>
<keyword evidence="8" id="KW-0963">Cytoplasm</keyword>
<feature type="compositionally biased region" description="Pro residues" evidence="27">
    <location>
        <begin position="406"/>
        <end position="423"/>
    </location>
</feature>
<evidence type="ECO:0000256" key="1">
    <source>
        <dbReference type="ARBA" id="ARBA00001946"/>
    </source>
</evidence>
<dbReference type="EC" id="2.7.11.25" evidence="5"/>
<keyword evidence="14" id="KW-0479">Metal-binding</keyword>
<dbReference type="PROSITE" id="PS50011">
    <property type="entry name" value="PROTEIN_KINASE_DOM"/>
    <property type="match status" value="1"/>
</dbReference>
<sequence>MARLESQMSFTEEVDFNDILFEKVVGKGAFGVVSKATWRSMNVAVKMIESEEEIKAFRVEVRQLSRVDHPNIVKLYGACTTQPVCLVMEFAEGGSLYNVLHSSQPQPIYKAAHAMSWALQCARGVDYLHCMTPKKLIHRDLKPANLLLMSGGTVLKICDFGTACDFHTYMTNNKGSAAWMAPEVFEGRIYSEKCDIFSWGVILWEVISRRKPFDDIGGPAFRIMWAVHNGKRPPLIRNIPKPLEKLMTRCWAQEAKNRPSMHEVVSIMSNLMLHFKGADQPLVYPQVSEEERQNKRGMADRLAEQTADMSISSNRSMDSRGSTISDTVIHSSSSHSNGPQDPQSIEPHAAFSDLPPVHPTSKEQKKRHSMDLLDFRVEEDNSAKSAVQSHRRSNSHGRILDQDIPKYPPLPIKVPVSSPPKPTNIPLIPSPVTHAPVTPTPATPTTPVTPVTPTAILTPTTHYPPPRATTPTSTHPSQPYYPTTPPTPPTHHPPHHSISVPSSLSELDHPRQRPNSYHSPSYNPPTSQSQPHRHSSIELRQDITPLPQHAFNPQSTVLENRMGPRDSTGSSGGGGQTRFDRSQSLEQRWSTNRMKNDDSDVSMAYSTLEPHLQPLPPNPNSRESQAIFDEHMRMAQEFLRVQTELALLHSRKKELAEALDQDWKDKQANFKLIEEFNTLQGEKESLLELHKRRRSQLDLFRLQIQRQQQQQIVNRRM</sequence>
<dbReference type="GO" id="GO:0006915">
    <property type="term" value="P:apoptotic process"/>
    <property type="evidence" value="ECO:0007669"/>
    <property type="project" value="UniProtKB-KW"/>
</dbReference>
<evidence type="ECO:0000256" key="20">
    <source>
        <dbReference type="ARBA" id="ARBA00023015"/>
    </source>
</evidence>
<gene>
    <name evidence="29" type="primary">TAK1</name>
</gene>
<evidence type="ECO:0000256" key="14">
    <source>
        <dbReference type="ARBA" id="ARBA00022723"/>
    </source>
</evidence>
<keyword evidence="7" id="KW-1003">Cell membrane</keyword>
<feature type="compositionally biased region" description="Low complexity" evidence="27">
    <location>
        <begin position="322"/>
        <end position="336"/>
    </location>
</feature>
<dbReference type="GO" id="GO:0043410">
    <property type="term" value="P:positive regulation of MAPK cascade"/>
    <property type="evidence" value="ECO:0007669"/>
    <property type="project" value="UniProtKB-ARBA"/>
</dbReference>
<evidence type="ECO:0000256" key="10">
    <source>
        <dbReference type="ARBA" id="ARBA00022527"/>
    </source>
</evidence>
<evidence type="ECO:0000256" key="19">
    <source>
        <dbReference type="ARBA" id="ARBA00022843"/>
    </source>
</evidence>
<organism evidence="29">
    <name type="scientific">Paracentrotus lividus</name>
    <name type="common">Common sea urchin</name>
    <dbReference type="NCBI Taxonomy" id="7656"/>
    <lineage>
        <taxon>Eukaryota</taxon>
        <taxon>Metazoa</taxon>
        <taxon>Echinodermata</taxon>
        <taxon>Eleutherozoa</taxon>
        <taxon>Echinozoa</taxon>
        <taxon>Echinoidea</taxon>
        <taxon>Euechinoidea</taxon>
        <taxon>Echinacea</taxon>
        <taxon>Camarodonta</taxon>
        <taxon>Echinidea</taxon>
        <taxon>Echinidae</taxon>
        <taxon>Paracentrotus</taxon>
    </lineage>
</organism>
<keyword evidence="16 29" id="KW-0418">Kinase</keyword>
<dbReference type="GO" id="GO:0046872">
    <property type="term" value="F:metal ion binding"/>
    <property type="evidence" value="ECO:0007669"/>
    <property type="project" value="UniProtKB-KW"/>
</dbReference>
<dbReference type="InterPro" id="IPR000719">
    <property type="entry name" value="Prot_kinase_dom"/>
</dbReference>
<keyword evidence="13" id="KW-0053">Apoptosis</keyword>
<evidence type="ECO:0000259" key="28">
    <source>
        <dbReference type="PROSITE" id="PS50011"/>
    </source>
</evidence>
<evidence type="ECO:0000256" key="7">
    <source>
        <dbReference type="ARBA" id="ARBA00022475"/>
    </source>
</evidence>
<evidence type="ECO:0000256" key="16">
    <source>
        <dbReference type="ARBA" id="ARBA00022777"/>
    </source>
</evidence>
<keyword evidence="18" id="KW-0460">Magnesium</keyword>
<feature type="domain" description="Protein kinase" evidence="28">
    <location>
        <begin position="19"/>
        <end position="273"/>
    </location>
</feature>
<dbReference type="GO" id="GO:0005737">
    <property type="term" value="C:cytoplasm"/>
    <property type="evidence" value="ECO:0007669"/>
    <property type="project" value="UniProtKB-SubCell"/>
</dbReference>
<feature type="compositionally biased region" description="Polar residues" evidence="27">
    <location>
        <begin position="584"/>
        <end position="593"/>
    </location>
</feature>
<keyword evidence="19" id="KW-0832">Ubl conjugation</keyword>
<keyword evidence="9" id="KW-1017">Isopeptide bond</keyword>
<dbReference type="Gene3D" id="3.30.200.20">
    <property type="entry name" value="Phosphorylase Kinase, domain 1"/>
    <property type="match status" value="1"/>
</dbReference>
<feature type="compositionally biased region" description="Pro residues" evidence="27">
    <location>
        <begin position="482"/>
        <end position="491"/>
    </location>
</feature>
<evidence type="ECO:0000313" key="29">
    <source>
        <dbReference type="EMBL" id="ABF82443.1"/>
    </source>
</evidence>
<keyword evidence="12" id="KW-0808">Transferase</keyword>
<evidence type="ECO:0000256" key="8">
    <source>
        <dbReference type="ARBA" id="ARBA00022490"/>
    </source>
</evidence>
<keyword evidence="21" id="KW-0346">Stress response</keyword>
<keyword evidence="20" id="KW-0805">Transcription regulation</keyword>
<evidence type="ECO:0000256" key="23">
    <source>
        <dbReference type="ARBA" id="ARBA00023163"/>
    </source>
</evidence>
<dbReference type="CDD" id="cd14058">
    <property type="entry name" value="STKc_TAK1"/>
    <property type="match status" value="1"/>
</dbReference>
<name>Q0GU41_PARLI</name>
<keyword evidence="22" id="KW-0472">Membrane</keyword>
<dbReference type="PRINTS" id="PR00109">
    <property type="entry name" value="TYRKINASE"/>
</dbReference>
<dbReference type="InterPro" id="IPR001245">
    <property type="entry name" value="Ser-Thr/Tyr_kinase_cat_dom"/>
</dbReference>
<comment type="similarity">
    <text evidence="4">Belongs to the protein kinase superfamily. STE Ser/Thr protein kinase family. MAP kinase kinase kinase subfamily.</text>
</comment>
<evidence type="ECO:0000256" key="18">
    <source>
        <dbReference type="ARBA" id="ARBA00022842"/>
    </source>
</evidence>
<dbReference type="GO" id="GO:0006955">
    <property type="term" value="P:immune response"/>
    <property type="evidence" value="ECO:0007669"/>
    <property type="project" value="TreeGrafter"/>
</dbReference>
<dbReference type="AlphaFoldDB" id="Q0GU41"/>
<feature type="compositionally biased region" description="Low complexity" evidence="27">
    <location>
        <begin position="469"/>
        <end position="481"/>
    </location>
</feature>
<evidence type="ECO:0000256" key="21">
    <source>
        <dbReference type="ARBA" id="ARBA00023016"/>
    </source>
</evidence>
<dbReference type="PANTHER" id="PTHR46716">
    <property type="entry name" value="MITOGEN-ACTIVATED PROTEIN KINASE KINASE KINASE 7"/>
    <property type="match status" value="1"/>
</dbReference>
<dbReference type="GO" id="GO:0043123">
    <property type="term" value="P:positive regulation of canonical NF-kappaB signal transduction"/>
    <property type="evidence" value="ECO:0007669"/>
    <property type="project" value="UniProtKB-ARBA"/>
</dbReference>
<evidence type="ECO:0000256" key="15">
    <source>
        <dbReference type="ARBA" id="ARBA00022741"/>
    </source>
</evidence>
<dbReference type="InterPro" id="IPR008271">
    <property type="entry name" value="Ser/Thr_kinase_AS"/>
</dbReference>
<evidence type="ECO:0000256" key="24">
    <source>
        <dbReference type="ARBA" id="ARBA00047559"/>
    </source>
</evidence>
<evidence type="ECO:0000256" key="2">
    <source>
        <dbReference type="ARBA" id="ARBA00004413"/>
    </source>
</evidence>
<evidence type="ECO:0000256" key="25">
    <source>
        <dbReference type="ARBA" id="ARBA00048329"/>
    </source>
</evidence>
<keyword evidence="17 26" id="KW-0067">ATP-binding</keyword>
<protein>
    <recommendedName>
        <fullName evidence="6">Mitogen-activated protein kinase kinase kinase 7</fullName>
        <ecNumber evidence="5">2.7.11.25</ecNumber>
    </recommendedName>
</protein>
<dbReference type="GO" id="GO:0009893">
    <property type="term" value="P:positive regulation of metabolic process"/>
    <property type="evidence" value="ECO:0007669"/>
    <property type="project" value="UniProtKB-ARBA"/>
</dbReference>
<evidence type="ECO:0000256" key="6">
    <source>
        <dbReference type="ARBA" id="ARBA00017660"/>
    </source>
</evidence>
<dbReference type="GO" id="GO:0005886">
    <property type="term" value="C:plasma membrane"/>
    <property type="evidence" value="ECO:0007669"/>
    <property type="project" value="UniProtKB-SubCell"/>
</dbReference>
<feature type="compositionally biased region" description="Low complexity" evidence="27">
    <location>
        <begin position="514"/>
        <end position="527"/>
    </location>
</feature>
<evidence type="ECO:0000256" key="11">
    <source>
        <dbReference type="ARBA" id="ARBA00022553"/>
    </source>
</evidence>
<dbReference type="Pfam" id="PF07714">
    <property type="entry name" value="PK_Tyr_Ser-Thr"/>
    <property type="match status" value="1"/>
</dbReference>
<keyword evidence="23" id="KW-0804">Transcription</keyword>
<feature type="compositionally biased region" description="Low complexity" evidence="27">
    <location>
        <begin position="445"/>
        <end position="461"/>
    </location>
</feature>
<dbReference type="SMART" id="SM00220">
    <property type="entry name" value="S_TKc"/>
    <property type="match status" value="1"/>
</dbReference>
<dbReference type="PRINTS" id="PR01217">
    <property type="entry name" value="PRICHEXTENSN"/>
</dbReference>
<comment type="subcellular location">
    <subcellularLocation>
        <location evidence="2">Cell membrane</location>
        <topology evidence="2">Peripheral membrane protein</topology>
        <orientation evidence="2">Cytoplasmic side</orientation>
    </subcellularLocation>
    <subcellularLocation>
        <location evidence="3">Cytoplasm</location>
    </subcellularLocation>
</comment>
<evidence type="ECO:0000256" key="4">
    <source>
        <dbReference type="ARBA" id="ARBA00006529"/>
    </source>
</evidence>
<feature type="binding site" evidence="26">
    <location>
        <position position="46"/>
    </location>
    <ligand>
        <name>ATP</name>
        <dbReference type="ChEBI" id="CHEBI:30616"/>
    </ligand>
</feature>
<dbReference type="InterPro" id="IPR011009">
    <property type="entry name" value="Kinase-like_dom_sf"/>
</dbReference>
<evidence type="ECO:0000256" key="27">
    <source>
        <dbReference type="SAM" id="MobiDB-lite"/>
    </source>
</evidence>
<comment type="catalytic activity">
    <reaction evidence="25">
        <text>L-seryl-[protein] + ATP = O-phospho-L-seryl-[protein] + ADP + H(+)</text>
        <dbReference type="Rhea" id="RHEA:17989"/>
        <dbReference type="Rhea" id="RHEA-COMP:9863"/>
        <dbReference type="Rhea" id="RHEA-COMP:11604"/>
        <dbReference type="ChEBI" id="CHEBI:15378"/>
        <dbReference type="ChEBI" id="CHEBI:29999"/>
        <dbReference type="ChEBI" id="CHEBI:30616"/>
        <dbReference type="ChEBI" id="CHEBI:83421"/>
        <dbReference type="ChEBI" id="CHEBI:456216"/>
        <dbReference type="EC" id="2.7.11.25"/>
    </reaction>
</comment>
<dbReference type="InterPro" id="IPR017441">
    <property type="entry name" value="Protein_kinase_ATP_BS"/>
</dbReference>
<reference evidence="29" key="1">
    <citation type="journal article" date="2006" name="Development">
        <title>Nemo-like kinase (NLK) acts downstream of Notch/Delta signalling to downregulate TCF during mesoderm induction in the sea urchin embryo.</title>
        <authorList>
            <person name="Rottinger E."/>
            <person name="Croce J."/>
            <person name="Lhomond G."/>
            <person name="Besnardeau L."/>
            <person name="Gache C."/>
            <person name="Lepage T."/>
        </authorList>
    </citation>
    <scope>NUCLEOTIDE SEQUENCE</scope>
</reference>
<dbReference type="FunFam" id="1.10.510.10:FF:000143">
    <property type="entry name" value="Mitogen-activated protein kinase kinase kinase 7"/>
    <property type="match status" value="1"/>
</dbReference>
<dbReference type="SUPFAM" id="SSF56112">
    <property type="entry name" value="Protein kinase-like (PK-like)"/>
    <property type="match status" value="1"/>
</dbReference>
<dbReference type="EMBL" id="DQ531771">
    <property type="protein sequence ID" value="ABF82443.1"/>
    <property type="molecule type" value="mRNA"/>
</dbReference>
<dbReference type="Gene3D" id="1.10.510.10">
    <property type="entry name" value="Transferase(Phosphotransferase) domain 1"/>
    <property type="match status" value="1"/>
</dbReference>
<dbReference type="GO" id="GO:0004709">
    <property type="term" value="F:MAP kinase kinase kinase activity"/>
    <property type="evidence" value="ECO:0007669"/>
    <property type="project" value="UniProtKB-EC"/>
</dbReference>
<evidence type="ECO:0000256" key="9">
    <source>
        <dbReference type="ARBA" id="ARBA00022499"/>
    </source>
</evidence>
<dbReference type="PROSITE" id="PS00108">
    <property type="entry name" value="PROTEIN_KINASE_ST"/>
    <property type="match status" value="1"/>
</dbReference>
<evidence type="ECO:0000256" key="17">
    <source>
        <dbReference type="ARBA" id="ARBA00022840"/>
    </source>
</evidence>
<dbReference type="PROSITE" id="PS00107">
    <property type="entry name" value="PROTEIN_KINASE_ATP"/>
    <property type="match status" value="1"/>
</dbReference>
<keyword evidence="10" id="KW-0723">Serine/threonine-protein kinase</keyword>
<evidence type="ECO:0000256" key="22">
    <source>
        <dbReference type="ARBA" id="ARBA00023136"/>
    </source>
</evidence>
<evidence type="ECO:0000256" key="26">
    <source>
        <dbReference type="PROSITE-ProRule" id="PRU10141"/>
    </source>
</evidence>
<feature type="region of interest" description="Disordered" evidence="27">
    <location>
        <begin position="288"/>
        <end position="368"/>
    </location>
</feature>
<feature type="region of interest" description="Disordered" evidence="27">
    <location>
        <begin position="381"/>
        <end position="535"/>
    </location>
</feature>
<evidence type="ECO:0000256" key="3">
    <source>
        <dbReference type="ARBA" id="ARBA00004496"/>
    </source>
</evidence>
<evidence type="ECO:0000256" key="12">
    <source>
        <dbReference type="ARBA" id="ARBA00022679"/>
    </source>
</evidence>
<feature type="region of interest" description="Disordered" evidence="27">
    <location>
        <begin position="557"/>
        <end position="598"/>
    </location>
</feature>
<keyword evidence="11" id="KW-0597">Phosphoprotein</keyword>
<accession>Q0GU41</accession>
<dbReference type="GO" id="GO:0005524">
    <property type="term" value="F:ATP binding"/>
    <property type="evidence" value="ECO:0007669"/>
    <property type="project" value="UniProtKB-UniRule"/>
</dbReference>
<feature type="compositionally biased region" description="Basic and acidic residues" evidence="27">
    <location>
        <begin position="289"/>
        <end position="303"/>
    </location>
</feature>
<dbReference type="GO" id="GO:0071560">
    <property type="term" value="P:cellular response to transforming growth factor beta stimulus"/>
    <property type="evidence" value="ECO:0007669"/>
    <property type="project" value="UniProtKB-ARBA"/>
</dbReference>
<feature type="compositionally biased region" description="Polar residues" evidence="27">
    <location>
        <begin position="307"/>
        <end position="321"/>
    </location>
</feature>
<dbReference type="PANTHER" id="PTHR46716:SF1">
    <property type="entry name" value="MITOGEN-ACTIVATED PROTEIN KINASE KINASE KINASE 7"/>
    <property type="match status" value="1"/>
</dbReference>
<proteinExistence type="evidence at transcript level"/>
<dbReference type="FunFam" id="3.30.200.20:FF:000152">
    <property type="entry name" value="Mitogen-activated protein kinase kinase kinase 7"/>
    <property type="match status" value="1"/>
</dbReference>
<dbReference type="GO" id="GO:0007254">
    <property type="term" value="P:JNK cascade"/>
    <property type="evidence" value="ECO:0007669"/>
    <property type="project" value="TreeGrafter"/>
</dbReference>